<reference evidence="2" key="1">
    <citation type="submission" date="2025-08" db="UniProtKB">
        <authorList>
            <consortium name="RefSeq"/>
        </authorList>
    </citation>
    <scope>IDENTIFICATION</scope>
</reference>
<keyword evidence="1" id="KW-0732">Signal</keyword>
<organism evidence="2">
    <name type="scientific">Papilio xuthus</name>
    <name type="common">Asian swallowtail butterfly</name>
    <dbReference type="NCBI Taxonomy" id="66420"/>
    <lineage>
        <taxon>Eukaryota</taxon>
        <taxon>Metazoa</taxon>
        <taxon>Ecdysozoa</taxon>
        <taxon>Arthropoda</taxon>
        <taxon>Hexapoda</taxon>
        <taxon>Insecta</taxon>
        <taxon>Pterygota</taxon>
        <taxon>Neoptera</taxon>
        <taxon>Endopterygota</taxon>
        <taxon>Lepidoptera</taxon>
        <taxon>Glossata</taxon>
        <taxon>Ditrysia</taxon>
        <taxon>Papilionoidea</taxon>
        <taxon>Papilionidae</taxon>
        <taxon>Papilioninae</taxon>
        <taxon>Papilio</taxon>
    </lineage>
</organism>
<proteinExistence type="predicted"/>
<dbReference type="KEGG" id="pxu:106114207"/>
<dbReference type="GeneID" id="106114207"/>
<gene>
    <name evidence="2" type="primary">LOC106114207</name>
</gene>
<name>A0AAJ6Z0M1_PAPXU</name>
<feature type="chain" id="PRO_5042487286" evidence="1">
    <location>
        <begin position="33"/>
        <end position="100"/>
    </location>
</feature>
<protein>
    <submittedName>
        <fullName evidence="2">Uncharacterized protein LOC106114207</fullName>
    </submittedName>
</protein>
<feature type="signal peptide" evidence="1">
    <location>
        <begin position="1"/>
        <end position="32"/>
    </location>
</feature>
<evidence type="ECO:0000313" key="2">
    <source>
        <dbReference type="RefSeq" id="XP_013162769.1"/>
    </source>
</evidence>
<evidence type="ECO:0000256" key="1">
    <source>
        <dbReference type="SAM" id="SignalP"/>
    </source>
</evidence>
<dbReference type="AlphaFoldDB" id="A0AAJ6Z0M1"/>
<dbReference type="Proteomes" id="UP000694872">
    <property type="component" value="Unplaced"/>
</dbReference>
<sequence length="100" mass="11553">MCRRSGSLRTMGLARKILRLIFFLLFLKLCCCHDNWLEHIFEVGNDEKRSMPDAVLDFLDYVFPKDDSETSIMKEIFTMFAEDGPPGLHSGLSALEYLMD</sequence>
<accession>A0AAJ6Z0M1</accession>
<dbReference type="RefSeq" id="XP_013162769.1">
    <property type="nucleotide sequence ID" value="XM_013307315.1"/>
</dbReference>